<dbReference type="Proteomes" id="UP001519363">
    <property type="component" value="Unassembled WGS sequence"/>
</dbReference>
<dbReference type="Pfam" id="PF01580">
    <property type="entry name" value="FtsK_SpoIIIE"/>
    <property type="match status" value="1"/>
</dbReference>
<keyword evidence="4" id="KW-0472">Membrane</keyword>
<dbReference type="InterPro" id="IPR050206">
    <property type="entry name" value="FtsK/SpoIIIE/SftA"/>
</dbReference>
<evidence type="ECO:0000256" key="2">
    <source>
        <dbReference type="ARBA" id="ARBA00022840"/>
    </source>
</evidence>
<feature type="domain" description="FtsK" evidence="5">
    <location>
        <begin position="237"/>
        <end position="418"/>
    </location>
</feature>
<keyword evidence="2 3" id="KW-0067">ATP-binding</keyword>
<keyword evidence="1 3" id="KW-0547">Nucleotide-binding</keyword>
<evidence type="ECO:0000256" key="4">
    <source>
        <dbReference type="SAM" id="Phobius"/>
    </source>
</evidence>
<feature type="transmembrane region" description="Helical" evidence="4">
    <location>
        <begin position="79"/>
        <end position="97"/>
    </location>
</feature>
<feature type="binding site" evidence="3">
    <location>
        <begin position="253"/>
        <end position="260"/>
    </location>
    <ligand>
        <name>ATP</name>
        <dbReference type="ChEBI" id="CHEBI:30616"/>
    </ligand>
</feature>
<dbReference type="PROSITE" id="PS50901">
    <property type="entry name" value="FTSK"/>
    <property type="match status" value="1"/>
</dbReference>
<dbReference type="PANTHER" id="PTHR22683:SF41">
    <property type="entry name" value="DNA TRANSLOCASE FTSK"/>
    <property type="match status" value="1"/>
</dbReference>
<dbReference type="SUPFAM" id="SSF52540">
    <property type="entry name" value="P-loop containing nucleoside triphosphate hydrolases"/>
    <property type="match status" value="1"/>
</dbReference>
<evidence type="ECO:0000259" key="5">
    <source>
        <dbReference type="PROSITE" id="PS50901"/>
    </source>
</evidence>
<reference evidence="6 7" key="1">
    <citation type="submission" date="2021-03" db="EMBL/GenBank/DDBJ databases">
        <title>Sequencing the genomes of 1000 actinobacteria strains.</title>
        <authorList>
            <person name="Klenk H.-P."/>
        </authorList>
    </citation>
    <scope>NUCLEOTIDE SEQUENCE [LARGE SCALE GENOMIC DNA]</scope>
    <source>
        <strain evidence="6 7">DSM 44580</strain>
    </source>
</reference>
<sequence length="499" mass="55633">MATFSRKPLAEPAALEITRPRLPWWTLLPGWAKLALLPLALVWSVAWLLIRAVRVMLRYPAAVFGTLLVWAGYRHLGGWYLGVLVVLVLIVLGWWAWGHRASFERFCWCQVRTEWRRWTVYAWQWRSVMRLADLTKSVRGSEYRPVLGRVRADGWRDRVRVRMVKGQAPEQWEQRASGLAHAFGASACRVRVRRPGRLELDLVHRDPLVRPIPVPELAAKDSAVDLKRLVVGCTENGRPFTLRVLGNHLLVVGSTGAGKGSVMWSLIWALAPAIRAGLVRLVGIDPKGGMELGQAPELFHRLAYTNGPEAVELLEGLAGELKERAQRYRGLLRRWKPGTGEPFTLLVVDELADVIAYQTDKALRERAVRAVQTIASQGRAPGFAVLGLVQDPRKEVVSFRHLFGTKVALRLDEAAQVDMVLGEGVRQRGAAAHEISEGTPGVAWVKVDGRREPLRARAFHVTDADLQRLVAYVTGRDVQHAEVLPFPGGGYDLDGEVAA</sequence>
<keyword evidence="7" id="KW-1185">Reference proteome</keyword>
<proteinExistence type="predicted"/>
<evidence type="ECO:0000256" key="1">
    <source>
        <dbReference type="ARBA" id="ARBA00022741"/>
    </source>
</evidence>
<dbReference type="RefSeq" id="WP_086780912.1">
    <property type="nucleotide sequence ID" value="NZ_JAGIOO010000001.1"/>
</dbReference>
<dbReference type="InterPro" id="IPR002543">
    <property type="entry name" value="FtsK_dom"/>
</dbReference>
<evidence type="ECO:0000313" key="7">
    <source>
        <dbReference type="Proteomes" id="UP001519363"/>
    </source>
</evidence>
<dbReference type="InterPro" id="IPR027417">
    <property type="entry name" value="P-loop_NTPase"/>
</dbReference>
<name>A0ABS5ACL9_9PSEU</name>
<feature type="transmembrane region" description="Helical" evidence="4">
    <location>
        <begin position="30"/>
        <end position="50"/>
    </location>
</feature>
<comment type="caution">
    <text evidence="6">The sequence shown here is derived from an EMBL/GenBank/DDBJ whole genome shotgun (WGS) entry which is preliminary data.</text>
</comment>
<keyword evidence="4" id="KW-0812">Transmembrane</keyword>
<keyword evidence="4" id="KW-1133">Transmembrane helix</keyword>
<accession>A0ABS5ACL9</accession>
<dbReference type="PANTHER" id="PTHR22683">
    <property type="entry name" value="SPORULATION PROTEIN RELATED"/>
    <property type="match status" value="1"/>
</dbReference>
<gene>
    <name evidence="6" type="ORF">JOF53_002914</name>
</gene>
<evidence type="ECO:0000313" key="6">
    <source>
        <dbReference type="EMBL" id="MBP2474042.1"/>
    </source>
</evidence>
<dbReference type="Gene3D" id="3.40.50.300">
    <property type="entry name" value="P-loop containing nucleotide triphosphate hydrolases"/>
    <property type="match status" value="1"/>
</dbReference>
<protein>
    <submittedName>
        <fullName evidence="6">S-DNA-T family DNA segregation ATPase FtsK/SpoIIIE</fullName>
    </submittedName>
</protein>
<organism evidence="6 7">
    <name type="scientific">Crossiella equi</name>
    <dbReference type="NCBI Taxonomy" id="130796"/>
    <lineage>
        <taxon>Bacteria</taxon>
        <taxon>Bacillati</taxon>
        <taxon>Actinomycetota</taxon>
        <taxon>Actinomycetes</taxon>
        <taxon>Pseudonocardiales</taxon>
        <taxon>Pseudonocardiaceae</taxon>
        <taxon>Crossiella</taxon>
    </lineage>
</organism>
<dbReference type="EMBL" id="JAGIOO010000001">
    <property type="protein sequence ID" value="MBP2474042.1"/>
    <property type="molecule type" value="Genomic_DNA"/>
</dbReference>
<evidence type="ECO:0000256" key="3">
    <source>
        <dbReference type="PROSITE-ProRule" id="PRU00289"/>
    </source>
</evidence>